<dbReference type="RefSeq" id="WP_019737619.1">
    <property type="nucleotide sequence ID" value="NZ_LFOE01000044.1"/>
</dbReference>
<comment type="caution">
    <text evidence="2">The sequence shown here is derived from an EMBL/GenBank/DDBJ whole genome shotgun (WGS) entry which is preliminary data.</text>
</comment>
<evidence type="ECO:0008006" key="4">
    <source>
        <dbReference type="Google" id="ProtNLM"/>
    </source>
</evidence>
<keyword evidence="1" id="KW-0732">Signal</keyword>
<evidence type="ECO:0000313" key="2">
    <source>
        <dbReference type="EMBL" id="OBY29925.1"/>
    </source>
</evidence>
<dbReference type="PATRIC" id="fig|354243.3.peg.4200"/>
<keyword evidence="3" id="KW-1185">Reference proteome</keyword>
<proteinExistence type="predicted"/>
<feature type="signal peptide" evidence="1">
    <location>
        <begin position="1"/>
        <end position="23"/>
    </location>
</feature>
<name>A0A1B8SB09_9MYCO</name>
<dbReference type="Proteomes" id="UP000092668">
    <property type="component" value="Unassembled WGS sequence"/>
</dbReference>
<accession>A0A1B8SB09</accession>
<feature type="chain" id="PRO_5008613958" description="PE-PPE domain-containing protein" evidence="1">
    <location>
        <begin position="24"/>
        <end position="168"/>
    </location>
</feature>
<protein>
    <recommendedName>
        <fullName evidence="4">PE-PPE domain-containing protein</fullName>
    </recommendedName>
</protein>
<evidence type="ECO:0000313" key="3">
    <source>
        <dbReference type="Proteomes" id="UP000092668"/>
    </source>
</evidence>
<organism evidence="2 3">
    <name type="scientific">Mycolicibacter kumamotonensis</name>
    <dbReference type="NCBI Taxonomy" id="354243"/>
    <lineage>
        <taxon>Bacteria</taxon>
        <taxon>Bacillati</taxon>
        <taxon>Actinomycetota</taxon>
        <taxon>Actinomycetes</taxon>
        <taxon>Mycobacteriales</taxon>
        <taxon>Mycobacteriaceae</taxon>
        <taxon>Mycolicibacter</taxon>
    </lineage>
</organism>
<dbReference type="AlphaFoldDB" id="A0A1B8SB09"/>
<evidence type="ECO:0000256" key="1">
    <source>
        <dbReference type="SAM" id="SignalP"/>
    </source>
</evidence>
<dbReference type="EMBL" id="LFOE01000044">
    <property type="protein sequence ID" value="OBY29925.1"/>
    <property type="molecule type" value="Genomic_DNA"/>
</dbReference>
<gene>
    <name evidence="2" type="ORF">ACT18_20335</name>
</gene>
<sequence>MAAAGAVLATALIGLGITPTARADEWSVGGDGFEYGSGDTTVNVGGTTGVSWGSGGSVPDAEDALKLFDNEYLQGWDAPYIYNPEASGILYPASAWSYPYWTVGEDEEFVQLNLQLMHLLELVYGPNLAINDVIWDDELTLIHGVPVGPDWDLAADVGDLDYHDLLIS</sequence>
<reference evidence="2 3" key="1">
    <citation type="submission" date="2015-06" db="EMBL/GenBank/DDBJ databases">
        <title>Genome sequence of Mycobacterium kumamotonense strain Roo.</title>
        <authorList>
            <person name="Greninger A.L."/>
            <person name="Cunningham G."/>
            <person name="Miller S."/>
        </authorList>
    </citation>
    <scope>NUCLEOTIDE SEQUENCE [LARGE SCALE GENOMIC DNA]</scope>
    <source>
        <strain evidence="2 3">Roo</strain>
    </source>
</reference>